<evidence type="ECO:0000256" key="2">
    <source>
        <dbReference type="ARBA" id="ARBA00023315"/>
    </source>
</evidence>
<keyword evidence="1 4" id="KW-0808">Transferase</keyword>
<comment type="caution">
    <text evidence="4">The sequence shown here is derived from an EMBL/GenBank/DDBJ whole genome shotgun (WGS) entry which is preliminary data.</text>
</comment>
<dbReference type="InterPro" id="IPR016181">
    <property type="entry name" value="Acyl_CoA_acyltransferase"/>
</dbReference>
<dbReference type="Proteomes" id="UP000306378">
    <property type="component" value="Unassembled WGS sequence"/>
</dbReference>
<protein>
    <submittedName>
        <fullName evidence="4">GNAT family N-acetyltransferase</fullName>
    </submittedName>
</protein>
<name>A0A5R8NK06_9NOCA</name>
<dbReference type="InterPro" id="IPR000182">
    <property type="entry name" value="GNAT_dom"/>
</dbReference>
<dbReference type="EMBL" id="VBUT01000007">
    <property type="protein sequence ID" value="TLF76010.1"/>
    <property type="molecule type" value="Genomic_DNA"/>
</dbReference>
<gene>
    <name evidence="4" type="ORF">FEK34_19940</name>
</gene>
<dbReference type="PROSITE" id="PS51186">
    <property type="entry name" value="GNAT"/>
    <property type="match status" value="1"/>
</dbReference>
<sequence>MTLPDRVSLRKIAPADRDAVATLLRREWGDTRVVSLSLGGLVDAGTLPGLLAERDGEVVGMLMYRVAGGVADIVTINAFESGGVGAALIRALVEEVRTADVRRVRVSTTNDNTRALRFYQRAGFHLTALHTDAVTASRRTKPQIPEFGQDGIPIRDELELELPIVPREQR</sequence>
<evidence type="ECO:0000256" key="1">
    <source>
        <dbReference type="ARBA" id="ARBA00022679"/>
    </source>
</evidence>
<organism evidence="4 5">
    <name type="scientific">Nocardia cyriacigeorgica</name>
    <dbReference type="NCBI Taxonomy" id="135487"/>
    <lineage>
        <taxon>Bacteria</taxon>
        <taxon>Bacillati</taxon>
        <taxon>Actinomycetota</taxon>
        <taxon>Actinomycetes</taxon>
        <taxon>Mycobacteriales</taxon>
        <taxon>Nocardiaceae</taxon>
        <taxon>Nocardia</taxon>
    </lineage>
</organism>
<dbReference type="GO" id="GO:0016747">
    <property type="term" value="F:acyltransferase activity, transferring groups other than amino-acyl groups"/>
    <property type="evidence" value="ECO:0007669"/>
    <property type="project" value="InterPro"/>
</dbReference>
<dbReference type="Pfam" id="PF00583">
    <property type="entry name" value="Acetyltransf_1"/>
    <property type="match status" value="1"/>
</dbReference>
<proteinExistence type="predicted"/>
<evidence type="ECO:0000313" key="4">
    <source>
        <dbReference type="EMBL" id="TLF76010.1"/>
    </source>
</evidence>
<keyword evidence="2" id="KW-0012">Acyltransferase</keyword>
<dbReference type="SUPFAM" id="SSF55729">
    <property type="entry name" value="Acyl-CoA N-acyltransferases (Nat)"/>
    <property type="match status" value="1"/>
</dbReference>
<evidence type="ECO:0000259" key="3">
    <source>
        <dbReference type="PROSITE" id="PS51186"/>
    </source>
</evidence>
<evidence type="ECO:0000313" key="5">
    <source>
        <dbReference type="Proteomes" id="UP000306378"/>
    </source>
</evidence>
<dbReference type="PANTHER" id="PTHR43877">
    <property type="entry name" value="AMINOALKYLPHOSPHONATE N-ACETYLTRANSFERASE-RELATED-RELATED"/>
    <property type="match status" value="1"/>
</dbReference>
<accession>A0A5R8NK06</accession>
<feature type="domain" description="N-acetyltransferase" evidence="3">
    <location>
        <begin position="7"/>
        <end position="165"/>
    </location>
</feature>
<dbReference type="AlphaFoldDB" id="A0A5R8NK06"/>
<dbReference type="Gene3D" id="3.40.630.30">
    <property type="match status" value="1"/>
</dbReference>
<dbReference type="CDD" id="cd04301">
    <property type="entry name" value="NAT_SF"/>
    <property type="match status" value="1"/>
</dbReference>
<reference evidence="4 5" key="1">
    <citation type="submission" date="2019-05" db="EMBL/GenBank/DDBJ databases">
        <title>Genomes sequences of two Nocardia cyriacigeorgica environmental isolates, type strains Nocardia asteroides ATCC 19247 and Nocardia cyriacigeorgica DSM 44484.</title>
        <authorList>
            <person name="Vautrin F."/>
            <person name="Bergeron E."/>
            <person name="Dubost A."/>
            <person name="Abrouk D."/>
            <person name="Rodriguez Nava V."/>
            <person name="Pujic P."/>
        </authorList>
    </citation>
    <scope>NUCLEOTIDE SEQUENCE [LARGE SCALE GENOMIC DNA]</scope>
    <source>
        <strain evidence="4 5">EML 446</strain>
    </source>
</reference>
<dbReference type="InterPro" id="IPR050832">
    <property type="entry name" value="Bact_Acetyltransf"/>
</dbReference>
<dbReference type="RefSeq" id="WP_138449721.1">
    <property type="nucleotide sequence ID" value="NZ_VBUT01000007.1"/>
</dbReference>